<dbReference type="NCBIfam" id="TIGR04131">
    <property type="entry name" value="Bac_Flav_CTERM"/>
    <property type="match status" value="1"/>
</dbReference>
<feature type="domain" description="PKD" evidence="6">
    <location>
        <begin position="1080"/>
        <end position="1149"/>
    </location>
</feature>
<feature type="domain" description="PKD" evidence="6">
    <location>
        <begin position="1005"/>
        <end position="1047"/>
    </location>
</feature>
<feature type="domain" description="PKD" evidence="6">
    <location>
        <begin position="1147"/>
        <end position="1228"/>
    </location>
</feature>
<keyword evidence="8" id="KW-1185">Reference proteome</keyword>
<dbReference type="SUPFAM" id="SSF49299">
    <property type="entry name" value="PKD domain"/>
    <property type="match status" value="14"/>
</dbReference>
<keyword evidence="3" id="KW-0677">Repeat</keyword>
<keyword evidence="2" id="KW-0812">Transmembrane</keyword>
<accession>A0A512BBD1</accession>
<evidence type="ECO:0000259" key="6">
    <source>
        <dbReference type="PROSITE" id="PS50093"/>
    </source>
</evidence>
<sequence>MVVSFTDTSKGNPTSWKWDLGNGTISFLQHPIATYFTPGSYNVKLVVTNLAGKDSVIKSQYIVVNALPVAYFNQSDSTGCFPLKVAFKDSSIAGSGTVQKWQWDFGDGTLSTEQNPSHTYTSPGNFTVILRVTNSNGCSAVITKPSLITIRDGVNAAFSYTTVPGCSSPAPVNFINESKGTGTLSYFWDFGDGKNSTAANPANSYNNGIYTVKLVATSSYGCTDTVIKPNAINVGIVHASFSSLDSICAGNNLELTNTSTPATFTSVKWDFGDGGSSIQTNPGRIYANAGVYKIKLITTFGICQDSAVKTITVLPRPIAAFTASNTSGCTGPLVVSFQDASTGAISYKWSFGDGATSTLKNPTHDYTTPGTYSVSLTVTNTNGCTTTLVKDNLVKFIPLKIASINNLGVKGCMPVIVSPVASMKENVSASSYLWNFGDGSTSTSATPTHTYTTAGVFDVTLIVSAGGGCSDTLVYKEAVKAGNKPQTKFTADPRDVCAVLPVSFTDMTPKGTVEEWKWFFGDGATSGAQNPIHNYNDTGYFNVKLVATNFGCSDTLEMKKFVHIKPPIAKFDTAYSCNDRFTRNFVDQSLGAMTWAWNFGDGSTSTEQNPSHTYSAQGGYTAILTVTNGDCQHTVKKNVVVLNEQGKLAVSDSINCVNTRVVFDVKNVNPANISSYNWYFNGITENVITTTNNPVTVSFNTPGTRNSAVIITDLLHCSDTLYATVPLKFYGPKASFESISPNTCLGNTVNFTDSSKTDGIHPITEYLWNYGEGDPEKYSNGPFSHNYAAFGSYNVKLVIKDSYGCTDSITKASFVSITKPVAKFITSDSALCPSLPITFTNQSEGVGATYEWNFGDGTTSANVSPVHSFSSPGTYNVVMVMIDKNGCSASDSTTINIYTAKADFLLSDSFSTCPPLVVNVTNQSKNYIDLNWDFGDGGNSQLTNPSHIYTYPGNYTLRLTVKNNGGCVDELTKKVVIQGPTGAFDYSPKQACMPGKVDYKITAQNTVSYVWDFNDGNTIFSVKDGVSHTYINPGNYVPKVILEDGLGCKVALQGLDTIRIYSVNTNILSDSRMVCDSGIVAFRDSTTSNDGLKGFLWNFGDGITSTLRNPTHNFSDTGFYSIKLITTTAFGCTDTAVSKDYVKVVHSPLVKILGDTSACEPAKIKLTGDFARADTSAITWAWSFGNGSASSLQKPDSQNYVRSGSYQVTLKATNSDGCSNEVTRTAVIHPKPMVDAGPDAGICRFDTYKLTATGANSYTWRSNPTLSCANCATPIAKPDSLTTYYVTGKTLFGCTNEDSVTLKVQQTFKMIVGKADTLCKGEVATLTASGADNYQWSPALWLNNPAIASPRAKPDTTITYQVIGKDNNGCFRDTQNIRIKVYPLPSVDITNGDNITVQVGGSIKLNTKNSPDIISWKWFPSQWLSCASCTEPLAAPKENITYSITATNEGNCTATDKVSINLICNNTNVFIPNTFSPNGDGINDVFYIRGSGLFNVLSFKVFNRWGQLVYQKNGGGANNPLDGWDGNLNGAPLQPDVYVYLIDVVCANNTIFPFKGNVSLIR</sequence>
<feature type="domain" description="PKD" evidence="6">
    <location>
        <begin position="317"/>
        <end position="394"/>
    </location>
</feature>
<evidence type="ECO:0000313" key="7">
    <source>
        <dbReference type="EMBL" id="GEO09137.1"/>
    </source>
</evidence>
<keyword evidence="4" id="KW-1133">Transmembrane helix</keyword>
<feature type="domain" description="PKD" evidence="6">
    <location>
        <begin position="593"/>
        <end position="648"/>
    </location>
</feature>
<dbReference type="Gene3D" id="2.60.40.10">
    <property type="entry name" value="Immunoglobulins"/>
    <property type="match status" value="15"/>
</dbReference>
<dbReference type="EMBL" id="BJYT01000005">
    <property type="protein sequence ID" value="GEO09137.1"/>
    <property type="molecule type" value="Genomic_DNA"/>
</dbReference>
<feature type="domain" description="PKD" evidence="6">
    <location>
        <begin position="732"/>
        <end position="818"/>
    </location>
</feature>
<dbReference type="InterPro" id="IPR026341">
    <property type="entry name" value="T9SS_type_B"/>
</dbReference>
<feature type="domain" description="PKD" evidence="6">
    <location>
        <begin position="1"/>
        <end position="52"/>
    </location>
</feature>
<evidence type="ECO:0000256" key="1">
    <source>
        <dbReference type="ARBA" id="ARBA00004141"/>
    </source>
</evidence>
<dbReference type="PROSITE" id="PS50093">
    <property type="entry name" value="PKD"/>
    <property type="match status" value="14"/>
</dbReference>
<evidence type="ECO:0000256" key="5">
    <source>
        <dbReference type="ARBA" id="ARBA00023136"/>
    </source>
</evidence>
<proteinExistence type="predicted"/>
<organism evidence="7 8">
    <name type="scientific">Segetibacter aerophilus</name>
    <dbReference type="NCBI Taxonomy" id="670293"/>
    <lineage>
        <taxon>Bacteria</taxon>
        <taxon>Pseudomonadati</taxon>
        <taxon>Bacteroidota</taxon>
        <taxon>Chitinophagia</taxon>
        <taxon>Chitinophagales</taxon>
        <taxon>Chitinophagaceae</taxon>
        <taxon>Segetibacter</taxon>
    </lineage>
</organism>
<dbReference type="Proteomes" id="UP000321513">
    <property type="component" value="Unassembled WGS sequence"/>
</dbReference>
<dbReference type="PANTHER" id="PTHR46730:SF4">
    <property type="entry name" value="POLYCYSTIC KIDNEY DISEASE PROTEIN 1-LIKE 1"/>
    <property type="match status" value="1"/>
</dbReference>
<name>A0A512BBD1_9BACT</name>
<evidence type="ECO:0000256" key="2">
    <source>
        <dbReference type="ARBA" id="ARBA00022692"/>
    </source>
</evidence>
<reference evidence="7 8" key="1">
    <citation type="submission" date="2019-07" db="EMBL/GenBank/DDBJ databases">
        <title>Whole genome shotgun sequence of Segetibacter aerophilus NBRC 106135.</title>
        <authorList>
            <person name="Hosoyama A."/>
            <person name="Uohara A."/>
            <person name="Ohji S."/>
            <person name="Ichikawa N."/>
        </authorList>
    </citation>
    <scope>NUCLEOTIDE SEQUENCE [LARGE SCALE GENOMIC DNA]</scope>
    <source>
        <strain evidence="7 8">NBRC 106135</strain>
    </source>
</reference>
<feature type="domain" description="PKD" evidence="6">
    <location>
        <begin position="68"/>
        <end position="150"/>
    </location>
</feature>
<comment type="caution">
    <text evidence="7">The sequence shown here is derived from an EMBL/GenBank/DDBJ whole genome shotgun (WGS) entry which is preliminary data.</text>
</comment>
<dbReference type="Pfam" id="PF18911">
    <property type="entry name" value="PKD_4"/>
    <property type="match status" value="14"/>
</dbReference>
<evidence type="ECO:0000256" key="4">
    <source>
        <dbReference type="ARBA" id="ARBA00022989"/>
    </source>
</evidence>
<dbReference type="GO" id="GO:0005261">
    <property type="term" value="F:monoatomic cation channel activity"/>
    <property type="evidence" value="ECO:0007669"/>
    <property type="project" value="TreeGrafter"/>
</dbReference>
<feature type="domain" description="PKD" evidence="6">
    <location>
        <begin position="485"/>
        <end position="549"/>
    </location>
</feature>
<dbReference type="InterPro" id="IPR022409">
    <property type="entry name" value="PKD/Chitinase_dom"/>
</dbReference>
<dbReference type="CDD" id="cd00146">
    <property type="entry name" value="PKD"/>
    <property type="match status" value="13"/>
</dbReference>
<evidence type="ECO:0000313" key="8">
    <source>
        <dbReference type="Proteomes" id="UP000321513"/>
    </source>
</evidence>
<feature type="domain" description="PKD" evidence="6">
    <location>
        <begin position="431"/>
        <end position="468"/>
    </location>
</feature>
<dbReference type="Pfam" id="PF13585">
    <property type="entry name" value="CHU_C"/>
    <property type="match status" value="1"/>
</dbReference>
<feature type="domain" description="PKD" evidence="6">
    <location>
        <begin position="820"/>
        <end position="897"/>
    </location>
</feature>
<evidence type="ECO:0000256" key="3">
    <source>
        <dbReference type="ARBA" id="ARBA00022737"/>
    </source>
</evidence>
<feature type="domain" description="PKD" evidence="6">
    <location>
        <begin position="256"/>
        <end position="313"/>
    </location>
</feature>
<keyword evidence="5" id="KW-0472">Membrane</keyword>
<dbReference type="GO" id="GO:0006816">
    <property type="term" value="P:calcium ion transport"/>
    <property type="evidence" value="ECO:0007669"/>
    <property type="project" value="TreeGrafter"/>
</dbReference>
<comment type="subcellular location">
    <subcellularLocation>
        <location evidence="1">Membrane</location>
        <topology evidence="1">Multi-pass membrane protein</topology>
    </subcellularLocation>
</comment>
<dbReference type="InterPro" id="IPR013783">
    <property type="entry name" value="Ig-like_fold"/>
</dbReference>
<feature type="domain" description="PKD" evidence="6">
    <location>
        <begin position="932"/>
        <end position="984"/>
    </location>
</feature>
<gene>
    <name evidence="7" type="ORF">SAE01_16330</name>
</gene>
<dbReference type="SMART" id="SM00089">
    <property type="entry name" value="PKD"/>
    <property type="match status" value="14"/>
</dbReference>
<dbReference type="PANTHER" id="PTHR46730">
    <property type="entry name" value="POLYCYSTIN-1"/>
    <property type="match status" value="1"/>
</dbReference>
<dbReference type="InterPro" id="IPR035986">
    <property type="entry name" value="PKD_dom_sf"/>
</dbReference>
<feature type="domain" description="PKD" evidence="6">
    <location>
        <begin position="172"/>
        <end position="221"/>
    </location>
</feature>
<dbReference type="InterPro" id="IPR000601">
    <property type="entry name" value="PKD_dom"/>
</dbReference>
<dbReference type="GO" id="GO:0005886">
    <property type="term" value="C:plasma membrane"/>
    <property type="evidence" value="ECO:0007669"/>
    <property type="project" value="TreeGrafter"/>
</dbReference>
<dbReference type="FunFam" id="2.60.40.10:FF:000270">
    <property type="entry name" value="Cell surface protein"/>
    <property type="match status" value="2"/>
</dbReference>
<protein>
    <recommendedName>
        <fullName evidence="6">PKD domain-containing protein</fullName>
    </recommendedName>
</protein>